<accession>A0AAD6YCL1</accession>
<name>A0AAD6YCL1_9AGAR</name>
<gene>
    <name evidence="2" type="ORF">GGX14DRAFT_393101</name>
</gene>
<reference evidence="2" key="1">
    <citation type="submission" date="2023-03" db="EMBL/GenBank/DDBJ databases">
        <title>Massive genome expansion in bonnet fungi (Mycena s.s.) driven by repeated elements and novel gene families across ecological guilds.</title>
        <authorList>
            <consortium name="Lawrence Berkeley National Laboratory"/>
            <person name="Harder C.B."/>
            <person name="Miyauchi S."/>
            <person name="Viragh M."/>
            <person name="Kuo A."/>
            <person name="Thoen E."/>
            <person name="Andreopoulos B."/>
            <person name="Lu D."/>
            <person name="Skrede I."/>
            <person name="Drula E."/>
            <person name="Henrissat B."/>
            <person name="Morin E."/>
            <person name="Kohler A."/>
            <person name="Barry K."/>
            <person name="LaButti K."/>
            <person name="Morin E."/>
            <person name="Salamov A."/>
            <person name="Lipzen A."/>
            <person name="Mereny Z."/>
            <person name="Hegedus B."/>
            <person name="Baldrian P."/>
            <person name="Stursova M."/>
            <person name="Weitz H."/>
            <person name="Taylor A."/>
            <person name="Grigoriev I.V."/>
            <person name="Nagy L.G."/>
            <person name="Martin F."/>
            <person name="Kauserud H."/>
        </authorList>
    </citation>
    <scope>NUCLEOTIDE SEQUENCE</scope>
    <source>
        <strain evidence="2">9144</strain>
    </source>
</reference>
<feature type="region of interest" description="Disordered" evidence="1">
    <location>
        <begin position="303"/>
        <end position="334"/>
    </location>
</feature>
<keyword evidence="3" id="KW-1185">Reference proteome</keyword>
<organism evidence="2 3">
    <name type="scientific">Mycena pura</name>
    <dbReference type="NCBI Taxonomy" id="153505"/>
    <lineage>
        <taxon>Eukaryota</taxon>
        <taxon>Fungi</taxon>
        <taxon>Dikarya</taxon>
        <taxon>Basidiomycota</taxon>
        <taxon>Agaricomycotina</taxon>
        <taxon>Agaricomycetes</taxon>
        <taxon>Agaricomycetidae</taxon>
        <taxon>Agaricales</taxon>
        <taxon>Marasmiineae</taxon>
        <taxon>Mycenaceae</taxon>
        <taxon>Mycena</taxon>
    </lineage>
</organism>
<evidence type="ECO:0000256" key="1">
    <source>
        <dbReference type="SAM" id="MobiDB-lite"/>
    </source>
</evidence>
<comment type="caution">
    <text evidence="2">The sequence shown here is derived from an EMBL/GenBank/DDBJ whole genome shotgun (WGS) entry which is preliminary data.</text>
</comment>
<evidence type="ECO:0000313" key="2">
    <source>
        <dbReference type="EMBL" id="KAJ7213618.1"/>
    </source>
</evidence>
<sequence length="392" mass="42046">MKIDPRNTCLIAKNILPPTAVIRRDSAAWAGRSEQFVKSADAAAQSAGGDASSDRMNGVTVPAEDAARMSGSWAGVWMMLVTWWPAAARRRARRRETRGAGESQCEVDNQDAAAVPAFAEQCRLGGIVWLTYGPICAVTNCNTALLRNLYVLAILTTSPYDRRPEMALANSLASELFQPPRRVSRRVDVTTRALRLALRHTGSYCNRQRDVWSGVEARPDRTAPSTAPENTKTYCYGRLEIGIDSVPHTGTVVHLRRHRRGACGKVLMGRAVDNPIRCVFGRIHHGHPNLDARRCPRHLRGAAGLGRDSAGGGKGHVSSRASAITDPSTASGMHGDVRDISGLGGTAAGSAGHDSGHVVAKRANGLAKPSNRLASQSAGLALVLTPKSRYQR</sequence>
<dbReference type="Proteomes" id="UP001219525">
    <property type="component" value="Unassembled WGS sequence"/>
</dbReference>
<evidence type="ECO:0000313" key="3">
    <source>
        <dbReference type="Proteomes" id="UP001219525"/>
    </source>
</evidence>
<proteinExistence type="predicted"/>
<protein>
    <submittedName>
        <fullName evidence="2">Uncharacterized protein</fullName>
    </submittedName>
</protein>
<dbReference type="AlphaFoldDB" id="A0AAD6YCL1"/>
<dbReference type="EMBL" id="JARJCW010000021">
    <property type="protein sequence ID" value="KAJ7213618.1"/>
    <property type="molecule type" value="Genomic_DNA"/>
</dbReference>
<feature type="compositionally biased region" description="Polar residues" evidence="1">
    <location>
        <begin position="319"/>
        <end position="331"/>
    </location>
</feature>